<organism evidence="1 2">
    <name type="scientific">Bacillus thuringiensis</name>
    <dbReference type="NCBI Taxonomy" id="1428"/>
    <lineage>
        <taxon>Bacteria</taxon>
        <taxon>Bacillati</taxon>
        <taxon>Bacillota</taxon>
        <taxon>Bacilli</taxon>
        <taxon>Bacillales</taxon>
        <taxon>Bacillaceae</taxon>
        <taxon>Bacillus</taxon>
        <taxon>Bacillus cereus group</taxon>
    </lineage>
</organism>
<dbReference type="RefSeq" id="WP_079245047.1">
    <property type="nucleotide sequence ID" value="NZ_JARSYF010000011.1"/>
</dbReference>
<dbReference type="AlphaFoldDB" id="A0A9W3T947"/>
<sequence length="109" mass="11816">MNNINESVGIYLEDVKSFTGKNNKFVGYAKGVAGKNIDEVSLEGNEFIGQVSEADFEELKRIILEDVANQLDQLNQGKESKLKGMVGQILTATGSAALVEYLKAKGYLG</sequence>
<name>A0A9W3T947_BACTU</name>
<evidence type="ECO:0000313" key="1">
    <source>
        <dbReference type="EMBL" id="AQY37008.1"/>
    </source>
</evidence>
<accession>A0A9W3T947</accession>
<dbReference type="Proteomes" id="UP000191057">
    <property type="component" value="Chromosome"/>
</dbReference>
<reference evidence="1 2" key="1">
    <citation type="submission" date="2017-03" db="EMBL/GenBank/DDBJ databases">
        <title>Complete genome sequence of Bacillus thuringiensis L-7601, a novel melanin producing strain.</title>
        <authorList>
            <person name="Cai J."/>
            <person name="Cao Z."/>
            <person name="Tan T."/>
        </authorList>
    </citation>
    <scope>NUCLEOTIDE SEQUENCE [LARGE SCALE GENOMIC DNA]</scope>
    <source>
        <strain evidence="1 2">L-7601</strain>
    </source>
</reference>
<dbReference type="EMBL" id="CP020002">
    <property type="protein sequence ID" value="AQY37008.1"/>
    <property type="molecule type" value="Genomic_DNA"/>
</dbReference>
<evidence type="ECO:0000313" key="2">
    <source>
        <dbReference type="Proteomes" id="UP000191057"/>
    </source>
</evidence>
<gene>
    <name evidence="1" type="ORF">B4918_02855</name>
</gene>
<proteinExistence type="predicted"/>
<protein>
    <submittedName>
        <fullName evidence="1">Uncharacterized protein</fullName>
    </submittedName>
</protein>